<name>A0A9D3RQN7_ANGAN</name>
<keyword evidence="1" id="KW-0472">Membrane</keyword>
<accession>A0A9D3RQN7</accession>
<gene>
    <name evidence="2" type="ORF">ANANG_G00226580</name>
</gene>
<evidence type="ECO:0000313" key="2">
    <source>
        <dbReference type="EMBL" id="KAG5838721.1"/>
    </source>
</evidence>
<keyword evidence="1" id="KW-1133">Transmembrane helix</keyword>
<organism evidence="2 3">
    <name type="scientific">Anguilla anguilla</name>
    <name type="common">European freshwater eel</name>
    <name type="synonym">Muraena anguilla</name>
    <dbReference type="NCBI Taxonomy" id="7936"/>
    <lineage>
        <taxon>Eukaryota</taxon>
        <taxon>Metazoa</taxon>
        <taxon>Chordata</taxon>
        <taxon>Craniata</taxon>
        <taxon>Vertebrata</taxon>
        <taxon>Euteleostomi</taxon>
        <taxon>Actinopterygii</taxon>
        <taxon>Neopterygii</taxon>
        <taxon>Teleostei</taxon>
        <taxon>Anguilliformes</taxon>
        <taxon>Anguillidae</taxon>
        <taxon>Anguilla</taxon>
    </lineage>
</organism>
<evidence type="ECO:0000256" key="1">
    <source>
        <dbReference type="SAM" id="Phobius"/>
    </source>
</evidence>
<dbReference type="EMBL" id="JAFIRN010000012">
    <property type="protein sequence ID" value="KAG5838721.1"/>
    <property type="molecule type" value="Genomic_DNA"/>
</dbReference>
<dbReference type="AlphaFoldDB" id="A0A9D3RQN7"/>
<feature type="transmembrane region" description="Helical" evidence="1">
    <location>
        <begin position="36"/>
        <end position="57"/>
    </location>
</feature>
<proteinExistence type="predicted"/>
<sequence>MQLVQLLLHTCYLPGIITHWPSNSSLLMNRVILAQLQFYLVIDIYALFMYIFLFLYLHYTNKIELN</sequence>
<protein>
    <submittedName>
        <fullName evidence="2">Uncharacterized protein</fullName>
    </submittedName>
</protein>
<comment type="caution">
    <text evidence="2">The sequence shown here is derived from an EMBL/GenBank/DDBJ whole genome shotgun (WGS) entry which is preliminary data.</text>
</comment>
<reference evidence="2" key="1">
    <citation type="submission" date="2021-01" db="EMBL/GenBank/DDBJ databases">
        <title>A chromosome-scale assembly of European eel, Anguilla anguilla.</title>
        <authorList>
            <person name="Henkel C."/>
            <person name="Jong-Raadsen S.A."/>
            <person name="Dufour S."/>
            <person name="Weltzien F.-A."/>
            <person name="Palstra A.P."/>
            <person name="Pelster B."/>
            <person name="Spaink H.P."/>
            <person name="Van Den Thillart G.E."/>
            <person name="Jansen H."/>
            <person name="Zahm M."/>
            <person name="Klopp C."/>
            <person name="Cedric C."/>
            <person name="Louis A."/>
            <person name="Berthelot C."/>
            <person name="Parey E."/>
            <person name="Roest Crollius H."/>
            <person name="Montfort J."/>
            <person name="Robinson-Rechavi M."/>
            <person name="Bucao C."/>
            <person name="Bouchez O."/>
            <person name="Gislard M."/>
            <person name="Lluch J."/>
            <person name="Milhes M."/>
            <person name="Lampietro C."/>
            <person name="Lopez Roques C."/>
            <person name="Donnadieu C."/>
            <person name="Braasch I."/>
            <person name="Desvignes T."/>
            <person name="Postlethwait J."/>
            <person name="Bobe J."/>
            <person name="Guiguen Y."/>
            <person name="Dirks R."/>
        </authorList>
    </citation>
    <scope>NUCLEOTIDE SEQUENCE</scope>
    <source>
        <strain evidence="2">Tag_6206</strain>
        <tissue evidence="2">Liver</tissue>
    </source>
</reference>
<dbReference type="Proteomes" id="UP001044222">
    <property type="component" value="Chromosome 12"/>
</dbReference>
<keyword evidence="1" id="KW-0812">Transmembrane</keyword>
<evidence type="ECO:0000313" key="3">
    <source>
        <dbReference type="Proteomes" id="UP001044222"/>
    </source>
</evidence>
<keyword evidence="3" id="KW-1185">Reference proteome</keyword>